<proteinExistence type="predicted"/>
<gene>
    <name evidence="2" type="ORF">C7477_11324</name>
</gene>
<dbReference type="Proteomes" id="UP000247454">
    <property type="component" value="Unassembled WGS sequence"/>
</dbReference>
<name>A0A318T3W0_9HYPH</name>
<evidence type="ECO:0000313" key="3">
    <source>
        <dbReference type="Proteomes" id="UP000247454"/>
    </source>
</evidence>
<comment type="caution">
    <text evidence="2">The sequence shown here is derived from an EMBL/GenBank/DDBJ whole genome shotgun (WGS) entry which is preliminary data.</text>
</comment>
<dbReference type="AlphaFoldDB" id="A0A318T3W0"/>
<protein>
    <submittedName>
        <fullName evidence="2">Uncharacterized protein</fullName>
    </submittedName>
</protein>
<reference evidence="2 3" key="1">
    <citation type="submission" date="2018-06" db="EMBL/GenBank/DDBJ databases">
        <title>Genomic Encyclopedia of Type Strains, Phase III (KMG-III): the genomes of soil and plant-associated and newly described type strains.</title>
        <authorList>
            <person name="Whitman W."/>
        </authorList>
    </citation>
    <scope>NUCLEOTIDE SEQUENCE [LARGE SCALE GENOMIC DNA]</scope>
    <source>
        <strain evidence="2 3">ORS 1419</strain>
    </source>
</reference>
<dbReference type="EMBL" id="QJTF01000013">
    <property type="protein sequence ID" value="PYE87403.1"/>
    <property type="molecule type" value="Genomic_DNA"/>
</dbReference>
<keyword evidence="3" id="KW-1185">Reference proteome</keyword>
<feature type="compositionally biased region" description="Polar residues" evidence="1">
    <location>
        <begin position="36"/>
        <end position="46"/>
    </location>
</feature>
<evidence type="ECO:0000313" key="2">
    <source>
        <dbReference type="EMBL" id="PYE87403.1"/>
    </source>
</evidence>
<evidence type="ECO:0000256" key="1">
    <source>
        <dbReference type="SAM" id="MobiDB-lite"/>
    </source>
</evidence>
<feature type="region of interest" description="Disordered" evidence="1">
    <location>
        <begin position="24"/>
        <end position="46"/>
    </location>
</feature>
<organism evidence="2 3">
    <name type="scientific">Phyllobacterium leguminum</name>
    <dbReference type="NCBI Taxonomy" id="314237"/>
    <lineage>
        <taxon>Bacteria</taxon>
        <taxon>Pseudomonadati</taxon>
        <taxon>Pseudomonadota</taxon>
        <taxon>Alphaproteobacteria</taxon>
        <taxon>Hyphomicrobiales</taxon>
        <taxon>Phyllobacteriaceae</taxon>
        <taxon>Phyllobacterium</taxon>
    </lineage>
</organism>
<sequence length="46" mass="4600">MNLGILSATSAIGTALDEGVISPLEGEMAGKPEGGNSLNANSFHLD</sequence>
<accession>A0A318T3W0</accession>